<dbReference type="AlphaFoldDB" id="A0A6J4R9B4"/>
<organism evidence="2">
    <name type="scientific">uncultured Solirubrobacteraceae bacterium</name>
    <dbReference type="NCBI Taxonomy" id="1162706"/>
    <lineage>
        <taxon>Bacteria</taxon>
        <taxon>Bacillati</taxon>
        <taxon>Actinomycetota</taxon>
        <taxon>Thermoleophilia</taxon>
        <taxon>Solirubrobacterales</taxon>
        <taxon>Solirubrobacteraceae</taxon>
        <taxon>environmental samples</taxon>
    </lineage>
</organism>
<dbReference type="GO" id="GO:0005524">
    <property type="term" value="F:ATP binding"/>
    <property type="evidence" value="ECO:0007669"/>
    <property type="project" value="UniProtKB-KW"/>
</dbReference>
<sequence length="327" mass="35751">VRAGDRGARTAQVLRRGACRLRCRPRCAGRHGARPPRSQRSRQDDDGAHPHHAARPRRGPGARGRPRRGRRRRGSALAHRAGRPVRGGRREPDRPGEPRDGGAPVPPRSRQVAPARRRAAGDLRAHRRRQAHDQDLLGRHAPPPRPRRRAGRAAAGPLPRRADHRPGPAQPAGAVGDHRGSRGGRHDGAADHPVPRRGRPALGPHRGDRPWRGDRRGHRRPAQGPRRGRAPGGQARGGRRRRGGRRDAGGAVGRGAGHRGRDDPRPPAPAPRGDRRGGPAARRAGRRRRGRLHPPADARRRLHLAHRPQRRGGRGRRRRRAGAGGGM</sequence>
<feature type="compositionally biased region" description="Basic residues" evidence="1">
    <location>
        <begin position="300"/>
        <end position="321"/>
    </location>
</feature>
<feature type="compositionally biased region" description="Basic and acidic residues" evidence="1">
    <location>
        <begin position="176"/>
        <end position="194"/>
    </location>
</feature>
<feature type="non-terminal residue" evidence="2">
    <location>
        <position position="1"/>
    </location>
</feature>
<name>A0A6J4R9B4_9ACTN</name>
<evidence type="ECO:0000313" key="2">
    <source>
        <dbReference type="EMBL" id="CAA9462637.1"/>
    </source>
</evidence>
<keyword evidence="2" id="KW-0547">Nucleotide-binding</keyword>
<gene>
    <name evidence="2" type="ORF">AVDCRST_MAG38-291</name>
</gene>
<feature type="non-terminal residue" evidence="2">
    <location>
        <position position="327"/>
    </location>
</feature>
<feature type="compositionally biased region" description="Basic and acidic residues" evidence="1">
    <location>
        <begin position="88"/>
        <end position="100"/>
    </location>
</feature>
<protein>
    <submittedName>
        <fullName evidence="2">Efflux ABC transporter, ATP-binding protein</fullName>
    </submittedName>
</protein>
<reference evidence="2" key="1">
    <citation type="submission" date="2020-02" db="EMBL/GenBank/DDBJ databases">
        <authorList>
            <person name="Meier V. D."/>
        </authorList>
    </citation>
    <scope>NUCLEOTIDE SEQUENCE</scope>
    <source>
        <strain evidence="2">AVDCRST_MAG38</strain>
    </source>
</reference>
<evidence type="ECO:0000256" key="1">
    <source>
        <dbReference type="SAM" id="MobiDB-lite"/>
    </source>
</evidence>
<dbReference type="EMBL" id="CADCVJ010000016">
    <property type="protein sequence ID" value="CAA9462637.1"/>
    <property type="molecule type" value="Genomic_DNA"/>
</dbReference>
<feature type="compositionally biased region" description="Basic residues" evidence="1">
    <location>
        <begin position="17"/>
        <end position="40"/>
    </location>
</feature>
<keyword evidence="2" id="KW-0067">ATP-binding</keyword>
<feature type="compositionally biased region" description="Basic residues" evidence="1">
    <location>
        <begin position="50"/>
        <end position="87"/>
    </location>
</feature>
<feature type="compositionally biased region" description="Basic and acidic residues" evidence="1">
    <location>
        <begin position="205"/>
        <end position="214"/>
    </location>
</feature>
<feature type="compositionally biased region" description="Basic residues" evidence="1">
    <location>
        <begin position="283"/>
        <end position="292"/>
    </location>
</feature>
<feature type="compositionally biased region" description="Basic residues" evidence="1">
    <location>
        <begin position="215"/>
        <end position="229"/>
    </location>
</feature>
<feature type="region of interest" description="Disordered" evidence="1">
    <location>
        <begin position="1"/>
        <end position="327"/>
    </location>
</feature>
<proteinExistence type="predicted"/>
<accession>A0A6J4R9B4</accession>